<sequence length="423" mass="44004">MPPVVDLEKIRGRCPAGVNNTQVAAFLSKARQAFGVNPIVYTSKDFADTCLRGNTGALANSPLWQPRYGSGTREPAPVGGRYWSIWQYTENGTVPGLRGRADINVYKGTLTQLRALAHLAPGQTPTPPGTGTTTPPAPSTAVWPLLKNGARGVNVTTAQHLLAAAGQSVTADGIYGPNTQNATAAFQRSHGLTADGIIGPNTWNKLTQTVRTGSSGSAVKAAQAQLAGYGNRIAVDGAFGPATRNAAAAFQRSHGLTADGVVGPKTWNKLVNGTKTSTPATPAPTTPAPANGRLTQRQALTQLAAAGIKAPVGRTSLAGVRARTIQGVIALKKASGGCTIVITGGTESGHSTRGNHSHANGYKLDLRTRDEGGCVTNWIKTTQRKGAPRGTDARWHGTLAGISAEYVYEVPRSGGVHWDITFI</sequence>
<evidence type="ECO:0000256" key="1">
    <source>
        <dbReference type="ARBA" id="ARBA00010646"/>
    </source>
</evidence>
<evidence type="ECO:0000256" key="2">
    <source>
        <dbReference type="SAM" id="MobiDB-lite"/>
    </source>
</evidence>
<evidence type="ECO:0000313" key="5">
    <source>
        <dbReference type="Proteomes" id="UP001596915"/>
    </source>
</evidence>
<protein>
    <submittedName>
        <fullName evidence="4">Peptidoglycan-binding protein</fullName>
    </submittedName>
</protein>
<proteinExistence type="inferred from homology"/>
<dbReference type="InterPro" id="IPR002477">
    <property type="entry name" value="Peptidoglycan-bd-like"/>
</dbReference>
<dbReference type="Proteomes" id="UP001596915">
    <property type="component" value="Unassembled WGS sequence"/>
</dbReference>
<dbReference type="Gene3D" id="3.20.20.80">
    <property type="entry name" value="Glycosidases"/>
    <property type="match status" value="1"/>
</dbReference>
<dbReference type="InterPro" id="IPR017853">
    <property type="entry name" value="GH"/>
</dbReference>
<accession>A0ABW2WPU7</accession>
<feature type="domain" description="Peptidoglycan binding-like" evidence="3">
    <location>
        <begin position="152"/>
        <end position="206"/>
    </location>
</feature>
<gene>
    <name evidence="4" type="ORF">ACFQ2K_05520</name>
</gene>
<evidence type="ECO:0000313" key="4">
    <source>
        <dbReference type="EMBL" id="MFD0622366.1"/>
    </source>
</evidence>
<dbReference type="PANTHER" id="PTHR34135:SF2">
    <property type="entry name" value="LYSOZYME"/>
    <property type="match status" value="1"/>
</dbReference>
<dbReference type="Gene3D" id="1.10.101.10">
    <property type="entry name" value="PGBD-like superfamily/PGBD"/>
    <property type="match status" value="2"/>
</dbReference>
<comment type="caution">
    <text evidence="4">The sequence shown here is derived from an EMBL/GenBank/DDBJ whole genome shotgun (WGS) entry which is preliminary data.</text>
</comment>
<comment type="similarity">
    <text evidence="1">Belongs to the glycosyl hydrolase 25 family.</text>
</comment>
<dbReference type="PROSITE" id="PS51904">
    <property type="entry name" value="GLYCOSYL_HYDROL_F25_2"/>
    <property type="match status" value="1"/>
</dbReference>
<evidence type="ECO:0000259" key="3">
    <source>
        <dbReference type="Pfam" id="PF01471"/>
    </source>
</evidence>
<dbReference type="SUPFAM" id="SSF47090">
    <property type="entry name" value="PGBD-like"/>
    <property type="match status" value="2"/>
</dbReference>
<organism evidence="4 5">
    <name type="scientific">Streptomyces sanglieri</name>
    <dbReference type="NCBI Taxonomy" id="193460"/>
    <lineage>
        <taxon>Bacteria</taxon>
        <taxon>Bacillati</taxon>
        <taxon>Actinomycetota</taxon>
        <taxon>Actinomycetes</taxon>
        <taxon>Kitasatosporales</taxon>
        <taxon>Streptomycetaceae</taxon>
        <taxon>Streptomyces</taxon>
    </lineage>
</organism>
<dbReference type="EMBL" id="JBHTGL010000005">
    <property type="protein sequence ID" value="MFD0622366.1"/>
    <property type="molecule type" value="Genomic_DNA"/>
</dbReference>
<dbReference type="Pfam" id="PF01183">
    <property type="entry name" value="Glyco_hydro_25"/>
    <property type="match status" value="1"/>
</dbReference>
<dbReference type="SUPFAM" id="SSF51445">
    <property type="entry name" value="(Trans)glycosidases"/>
    <property type="match status" value="1"/>
</dbReference>
<dbReference type="Pfam" id="PF01471">
    <property type="entry name" value="PG_binding_1"/>
    <property type="match status" value="2"/>
</dbReference>
<reference evidence="5" key="1">
    <citation type="journal article" date="2019" name="Int. J. Syst. Evol. Microbiol.">
        <title>The Global Catalogue of Microorganisms (GCM) 10K type strain sequencing project: providing services to taxonomists for standard genome sequencing and annotation.</title>
        <authorList>
            <consortium name="The Broad Institute Genomics Platform"/>
            <consortium name="The Broad Institute Genome Sequencing Center for Infectious Disease"/>
            <person name="Wu L."/>
            <person name="Ma J."/>
        </authorList>
    </citation>
    <scope>NUCLEOTIDE SEQUENCE [LARGE SCALE GENOMIC DNA]</scope>
    <source>
        <strain evidence="5">JCM 12607</strain>
    </source>
</reference>
<feature type="region of interest" description="Disordered" evidence="2">
    <location>
        <begin position="272"/>
        <end position="291"/>
    </location>
</feature>
<dbReference type="PANTHER" id="PTHR34135">
    <property type="entry name" value="LYSOZYME"/>
    <property type="match status" value="1"/>
</dbReference>
<dbReference type="InterPro" id="IPR002053">
    <property type="entry name" value="Glyco_hydro_25"/>
</dbReference>
<name>A0ABW2WPU7_9ACTN</name>
<keyword evidence="5" id="KW-1185">Reference proteome</keyword>
<dbReference type="InterPro" id="IPR036365">
    <property type="entry name" value="PGBD-like_sf"/>
</dbReference>
<feature type="domain" description="Peptidoglycan binding-like" evidence="3">
    <location>
        <begin position="215"/>
        <end position="270"/>
    </location>
</feature>
<dbReference type="InterPro" id="IPR036366">
    <property type="entry name" value="PGBDSf"/>
</dbReference>